<reference evidence="13 14" key="1">
    <citation type="submission" date="2020-08" db="EMBL/GenBank/DDBJ databases">
        <title>A Genomic Blueprint of the Chicken Gut Microbiome.</title>
        <authorList>
            <person name="Gilroy R."/>
            <person name="Ravi A."/>
            <person name="Getino M."/>
            <person name="Pursley I."/>
            <person name="Horton D.L."/>
            <person name="Alikhan N.-F."/>
            <person name="Baker D."/>
            <person name="Gharbi K."/>
            <person name="Hall N."/>
            <person name="Watson M."/>
            <person name="Adriaenssens E.M."/>
            <person name="Foster-Nyarko E."/>
            <person name="Jarju S."/>
            <person name="Secka A."/>
            <person name="Antonio M."/>
            <person name="Oren A."/>
            <person name="Chaudhuri R."/>
            <person name="La Ragione R.M."/>
            <person name="Hildebrand F."/>
            <person name="Pallen M.J."/>
        </authorList>
    </citation>
    <scope>NUCLEOTIDE SEQUENCE [LARGE SCALE GENOMIC DNA]</scope>
    <source>
        <strain evidence="13 14">Sa3CVN1</strain>
    </source>
</reference>
<keyword evidence="14" id="KW-1185">Reference proteome</keyword>
<dbReference type="InterPro" id="IPR005764">
    <property type="entry name" value="Ade_phspho_trans"/>
</dbReference>
<comment type="pathway">
    <text evidence="4 11">Purine metabolism; AMP biosynthesis via salvage pathway; AMP from adenine: step 1/1.</text>
</comment>
<dbReference type="NCBIfam" id="TIGR01090">
    <property type="entry name" value="apt"/>
    <property type="match status" value="1"/>
</dbReference>
<dbReference type="Gene3D" id="3.40.50.2020">
    <property type="match status" value="1"/>
</dbReference>
<gene>
    <name evidence="11" type="primary">apt</name>
    <name evidence="13" type="ORF">H9661_09085</name>
</gene>
<protein>
    <recommendedName>
        <fullName evidence="6 11">Adenine phosphoribosyltransferase</fullName>
        <shortName evidence="11">APRT</shortName>
        <ecNumber evidence="6 11">2.4.2.7</ecNumber>
    </recommendedName>
</protein>
<keyword evidence="10 11" id="KW-0660">Purine salvage</keyword>
<evidence type="ECO:0000256" key="8">
    <source>
        <dbReference type="ARBA" id="ARBA00022676"/>
    </source>
</evidence>
<comment type="caution">
    <text evidence="13">The sequence shown here is derived from an EMBL/GenBank/DDBJ whole genome shotgun (WGS) entry which is preliminary data.</text>
</comment>
<dbReference type="EC" id="2.4.2.7" evidence="6 11"/>
<evidence type="ECO:0000256" key="5">
    <source>
        <dbReference type="ARBA" id="ARBA00008391"/>
    </source>
</evidence>
<dbReference type="InterPro" id="IPR000836">
    <property type="entry name" value="PRTase_dom"/>
</dbReference>
<dbReference type="NCBIfam" id="NF002636">
    <property type="entry name" value="PRK02304.1-5"/>
    <property type="match status" value="1"/>
</dbReference>
<evidence type="ECO:0000256" key="7">
    <source>
        <dbReference type="ARBA" id="ARBA00022490"/>
    </source>
</evidence>
<dbReference type="PANTHER" id="PTHR32315">
    <property type="entry name" value="ADENINE PHOSPHORIBOSYLTRANSFERASE"/>
    <property type="match status" value="1"/>
</dbReference>
<dbReference type="SUPFAM" id="SSF53271">
    <property type="entry name" value="PRTase-like"/>
    <property type="match status" value="1"/>
</dbReference>
<keyword evidence="7 11" id="KW-0963">Cytoplasm</keyword>
<evidence type="ECO:0000256" key="10">
    <source>
        <dbReference type="ARBA" id="ARBA00022726"/>
    </source>
</evidence>
<comment type="similarity">
    <text evidence="5 11">Belongs to the purine/pyrimidine phosphoribosyltransferase family.</text>
</comment>
<evidence type="ECO:0000256" key="11">
    <source>
        <dbReference type="HAMAP-Rule" id="MF_00004"/>
    </source>
</evidence>
<dbReference type="GO" id="GO:0003999">
    <property type="term" value="F:adenine phosphoribosyltransferase activity"/>
    <property type="evidence" value="ECO:0007669"/>
    <property type="project" value="UniProtKB-EC"/>
</dbReference>
<proteinExistence type="inferred from homology"/>
<dbReference type="RefSeq" id="WP_143317280.1">
    <property type="nucleotide sequence ID" value="NZ_JACSRA010000011.1"/>
</dbReference>
<dbReference type="NCBIfam" id="NF002634">
    <property type="entry name" value="PRK02304.1-3"/>
    <property type="match status" value="1"/>
</dbReference>
<dbReference type="InterPro" id="IPR050054">
    <property type="entry name" value="UPRTase/APRTase"/>
</dbReference>
<name>A0ABR8PTK0_9CLOT</name>
<dbReference type="PANTHER" id="PTHR32315:SF3">
    <property type="entry name" value="ADENINE PHOSPHORIBOSYLTRANSFERASE"/>
    <property type="match status" value="1"/>
</dbReference>
<dbReference type="EMBL" id="JACSRA010000011">
    <property type="protein sequence ID" value="MBD7911508.1"/>
    <property type="molecule type" value="Genomic_DNA"/>
</dbReference>
<evidence type="ECO:0000259" key="12">
    <source>
        <dbReference type="Pfam" id="PF00156"/>
    </source>
</evidence>
<dbReference type="CDD" id="cd06223">
    <property type="entry name" value="PRTases_typeI"/>
    <property type="match status" value="1"/>
</dbReference>
<comment type="subunit">
    <text evidence="11">Homodimer.</text>
</comment>
<accession>A0ABR8PTK0</accession>
<keyword evidence="9 11" id="KW-0808">Transferase</keyword>
<dbReference type="NCBIfam" id="NF002633">
    <property type="entry name" value="PRK02304.1-2"/>
    <property type="match status" value="1"/>
</dbReference>
<feature type="domain" description="Phosphoribosyltransferase" evidence="12">
    <location>
        <begin position="31"/>
        <end position="143"/>
    </location>
</feature>
<evidence type="ECO:0000256" key="6">
    <source>
        <dbReference type="ARBA" id="ARBA00011893"/>
    </source>
</evidence>
<evidence type="ECO:0000313" key="13">
    <source>
        <dbReference type="EMBL" id="MBD7911508.1"/>
    </source>
</evidence>
<organism evidence="13 14">
    <name type="scientific">Clostridium cibarium</name>
    <dbReference type="NCBI Taxonomy" id="2762247"/>
    <lineage>
        <taxon>Bacteria</taxon>
        <taxon>Bacillati</taxon>
        <taxon>Bacillota</taxon>
        <taxon>Clostridia</taxon>
        <taxon>Eubacteriales</taxon>
        <taxon>Clostridiaceae</taxon>
        <taxon>Clostridium</taxon>
    </lineage>
</organism>
<sequence length="172" mass="18636">MNLKDKIRVIEDFPKEGISFKDITTLIGDGEAFKASIDEIVNHLKDKNVDLIVGPEARGFIFGVPVAYALGVGFVPVRKKGKLPGETVSVDYGLEYGTDTLEIHKDAIKKGQKVAIVDDLLATGGTIEAVARLVESVGGEVVSLDFAIELTELKGRDKLEGYDILSLVDYEV</sequence>
<comment type="subcellular location">
    <subcellularLocation>
        <location evidence="3 11">Cytoplasm</location>
    </subcellularLocation>
</comment>
<evidence type="ECO:0000256" key="4">
    <source>
        <dbReference type="ARBA" id="ARBA00004659"/>
    </source>
</evidence>
<dbReference type="Proteomes" id="UP000627781">
    <property type="component" value="Unassembled WGS sequence"/>
</dbReference>
<keyword evidence="8 11" id="KW-0328">Glycosyltransferase</keyword>
<dbReference type="InterPro" id="IPR029057">
    <property type="entry name" value="PRTase-like"/>
</dbReference>
<comment type="function">
    <text evidence="2 11">Catalyzes a salvage reaction resulting in the formation of AMP, that is energically less costly than de novo synthesis.</text>
</comment>
<dbReference type="HAMAP" id="MF_00004">
    <property type="entry name" value="Aden_phosphoribosyltr"/>
    <property type="match status" value="1"/>
</dbReference>
<comment type="catalytic activity">
    <reaction evidence="1 11">
        <text>AMP + diphosphate = 5-phospho-alpha-D-ribose 1-diphosphate + adenine</text>
        <dbReference type="Rhea" id="RHEA:16609"/>
        <dbReference type="ChEBI" id="CHEBI:16708"/>
        <dbReference type="ChEBI" id="CHEBI:33019"/>
        <dbReference type="ChEBI" id="CHEBI:58017"/>
        <dbReference type="ChEBI" id="CHEBI:456215"/>
        <dbReference type="EC" id="2.4.2.7"/>
    </reaction>
</comment>
<dbReference type="Pfam" id="PF00156">
    <property type="entry name" value="Pribosyltran"/>
    <property type="match status" value="1"/>
</dbReference>
<evidence type="ECO:0000256" key="2">
    <source>
        <dbReference type="ARBA" id="ARBA00003968"/>
    </source>
</evidence>
<evidence type="ECO:0000313" key="14">
    <source>
        <dbReference type="Proteomes" id="UP000627781"/>
    </source>
</evidence>
<evidence type="ECO:0000256" key="9">
    <source>
        <dbReference type="ARBA" id="ARBA00022679"/>
    </source>
</evidence>
<evidence type="ECO:0000256" key="3">
    <source>
        <dbReference type="ARBA" id="ARBA00004496"/>
    </source>
</evidence>
<evidence type="ECO:0000256" key="1">
    <source>
        <dbReference type="ARBA" id="ARBA00000868"/>
    </source>
</evidence>